<evidence type="ECO:0000256" key="1">
    <source>
        <dbReference type="SAM" id="Phobius"/>
    </source>
</evidence>
<feature type="transmembrane region" description="Helical" evidence="1">
    <location>
        <begin position="56"/>
        <end position="76"/>
    </location>
</feature>
<sequence>MPAPGEEMNSKFTYTLKNGKVLELENPLPSCLPIEILCGEEEPEEIEEPSYPSDNALYVTSAVCPIAGYIAALLLRSKRPQLARRLRTISHASLTVLGSILMILLL</sequence>
<reference evidence="2" key="1">
    <citation type="submission" date="2006-10" db="EMBL/GenBank/DDBJ databases">
        <authorList>
            <person name="Amadeo P."/>
            <person name="Zhao Q."/>
            <person name="Wortman J."/>
            <person name="Fraser-Liggett C."/>
            <person name="Carlton J."/>
        </authorList>
    </citation>
    <scope>NUCLEOTIDE SEQUENCE</scope>
    <source>
        <strain evidence="2">G3</strain>
    </source>
</reference>
<accession>A2FGE3</accession>
<evidence type="ECO:0000313" key="3">
    <source>
        <dbReference type="Proteomes" id="UP000001542"/>
    </source>
</evidence>
<dbReference type="AlphaFoldDB" id="A2FGE3"/>
<keyword evidence="1" id="KW-1133">Transmembrane helix</keyword>
<gene>
    <name evidence="2" type="ORF">TVAG_369170</name>
</gene>
<dbReference type="VEuPathDB" id="TrichDB:TVAGG3_0271030"/>
<keyword evidence="3" id="KW-1185">Reference proteome</keyword>
<name>A2FGE3_TRIV3</name>
<keyword evidence="1" id="KW-0812">Transmembrane</keyword>
<protein>
    <submittedName>
        <fullName evidence="2">Uncharacterized protein</fullName>
    </submittedName>
</protein>
<organism evidence="2 3">
    <name type="scientific">Trichomonas vaginalis (strain ATCC PRA-98 / G3)</name>
    <dbReference type="NCBI Taxonomy" id="412133"/>
    <lineage>
        <taxon>Eukaryota</taxon>
        <taxon>Metamonada</taxon>
        <taxon>Parabasalia</taxon>
        <taxon>Trichomonadida</taxon>
        <taxon>Trichomonadidae</taxon>
        <taxon>Trichomonas</taxon>
    </lineage>
</organism>
<dbReference type="EMBL" id="DS113778">
    <property type="protein sequence ID" value="EAX96007.1"/>
    <property type="molecule type" value="Genomic_DNA"/>
</dbReference>
<evidence type="ECO:0000313" key="2">
    <source>
        <dbReference type="EMBL" id="EAX96007.1"/>
    </source>
</evidence>
<proteinExistence type="predicted"/>
<dbReference type="VEuPathDB" id="TrichDB:TVAG_369170"/>
<keyword evidence="1" id="KW-0472">Membrane</keyword>
<feature type="transmembrane region" description="Helical" evidence="1">
    <location>
        <begin position="88"/>
        <end position="105"/>
    </location>
</feature>
<reference evidence="2" key="2">
    <citation type="journal article" date="2007" name="Science">
        <title>Draft genome sequence of the sexually transmitted pathogen Trichomonas vaginalis.</title>
        <authorList>
            <person name="Carlton J.M."/>
            <person name="Hirt R.P."/>
            <person name="Silva J.C."/>
            <person name="Delcher A.L."/>
            <person name="Schatz M."/>
            <person name="Zhao Q."/>
            <person name="Wortman J.R."/>
            <person name="Bidwell S.L."/>
            <person name="Alsmark U.C.M."/>
            <person name="Besteiro S."/>
            <person name="Sicheritz-Ponten T."/>
            <person name="Noel C.J."/>
            <person name="Dacks J.B."/>
            <person name="Foster P.G."/>
            <person name="Simillion C."/>
            <person name="Van de Peer Y."/>
            <person name="Miranda-Saavedra D."/>
            <person name="Barton G.J."/>
            <person name="Westrop G.D."/>
            <person name="Mueller S."/>
            <person name="Dessi D."/>
            <person name="Fiori P.L."/>
            <person name="Ren Q."/>
            <person name="Paulsen I."/>
            <person name="Zhang H."/>
            <person name="Bastida-Corcuera F.D."/>
            <person name="Simoes-Barbosa A."/>
            <person name="Brown M.T."/>
            <person name="Hayes R.D."/>
            <person name="Mukherjee M."/>
            <person name="Okumura C.Y."/>
            <person name="Schneider R."/>
            <person name="Smith A.J."/>
            <person name="Vanacova S."/>
            <person name="Villalvazo M."/>
            <person name="Haas B.J."/>
            <person name="Pertea M."/>
            <person name="Feldblyum T.V."/>
            <person name="Utterback T.R."/>
            <person name="Shu C.L."/>
            <person name="Osoegawa K."/>
            <person name="de Jong P.J."/>
            <person name="Hrdy I."/>
            <person name="Horvathova L."/>
            <person name="Zubacova Z."/>
            <person name="Dolezal P."/>
            <person name="Malik S.B."/>
            <person name="Logsdon J.M. Jr."/>
            <person name="Henze K."/>
            <person name="Gupta A."/>
            <person name="Wang C.C."/>
            <person name="Dunne R.L."/>
            <person name="Upcroft J.A."/>
            <person name="Upcroft P."/>
            <person name="White O."/>
            <person name="Salzberg S.L."/>
            <person name="Tang P."/>
            <person name="Chiu C.-H."/>
            <person name="Lee Y.-S."/>
            <person name="Embley T.M."/>
            <person name="Coombs G.H."/>
            <person name="Mottram J.C."/>
            <person name="Tachezy J."/>
            <person name="Fraser-Liggett C.M."/>
            <person name="Johnson P.J."/>
        </authorList>
    </citation>
    <scope>NUCLEOTIDE SEQUENCE [LARGE SCALE GENOMIC DNA]</scope>
    <source>
        <strain evidence="2">G3</strain>
    </source>
</reference>
<dbReference type="InParanoid" id="A2FGE3"/>
<dbReference type="Proteomes" id="UP000001542">
    <property type="component" value="Unassembled WGS sequence"/>
</dbReference>